<dbReference type="EMBL" id="CP108330">
    <property type="protein sequence ID" value="WUR40863.1"/>
    <property type="molecule type" value="Genomic_DNA"/>
</dbReference>
<evidence type="ECO:0008006" key="4">
    <source>
        <dbReference type="Google" id="ProtNLM"/>
    </source>
</evidence>
<feature type="signal peptide" evidence="1">
    <location>
        <begin position="1"/>
        <end position="19"/>
    </location>
</feature>
<reference evidence="2" key="1">
    <citation type="submission" date="2022-10" db="EMBL/GenBank/DDBJ databases">
        <title>The complete genomes of actinobacterial strains from the NBC collection.</title>
        <authorList>
            <person name="Joergensen T.S."/>
            <person name="Alvarez Arevalo M."/>
            <person name="Sterndorff E.B."/>
            <person name="Faurdal D."/>
            <person name="Vuksanovic O."/>
            <person name="Mourched A.-S."/>
            <person name="Charusanti P."/>
            <person name="Shaw S."/>
            <person name="Blin K."/>
            <person name="Weber T."/>
        </authorList>
    </citation>
    <scope>NUCLEOTIDE SEQUENCE</scope>
    <source>
        <strain evidence="2">NBC_00489</strain>
    </source>
</reference>
<dbReference type="Proteomes" id="UP001432161">
    <property type="component" value="Chromosome"/>
</dbReference>
<protein>
    <recommendedName>
        <fullName evidence="4">Secreted protein</fullName>
    </recommendedName>
</protein>
<evidence type="ECO:0000256" key="1">
    <source>
        <dbReference type="SAM" id="SignalP"/>
    </source>
</evidence>
<feature type="chain" id="PRO_5046017124" description="Secreted protein" evidence="1">
    <location>
        <begin position="20"/>
        <end position="77"/>
    </location>
</feature>
<gene>
    <name evidence="2" type="ORF">OHN36_28760</name>
</gene>
<keyword evidence="3" id="KW-1185">Reference proteome</keyword>
<evidence type="ECO:0000313" key="3">
    <source>
        <dbReference type="Proteomes" id="UP001432161"/>
    </source>
</evidence>
<proteinExistence type="predicted"/>
<evidence type="ECO:0000313" key="2">
    <source>
        <dbReference type="EMBL" id="WUR40863.1"/>
    </source>
</evidence>
<organism evidence="2 3">
    <name type="scientific">Streptomyces griseoaurantiacus</name>
    <dbReference type="NCBI Taxonomy" id="68213"/>
    <lineage>
        <taxon>Bacteria</taxon>
        <taxon>Bacillati</taxon>
        <taxon>Actinomycetota</taxon>
        <taxon>Actinomycetes</taxon>
        <taxon>Kitasatosporales</taxon>
        <taxon>Streptomycetaceae</taxon>
        <taxon>Streptomyces</taxon>
        <taxon>Streptomyces aurantiacus group</taxon>
    </lineage>
</organism>
<sequence>MKKLVLAALLGFGLLTATAGPASASASGYVYTGHWYNSKAACEQAWTDSHGGSGGTALPHECRYNAVGVYELWAYQL</sequence>
<accession>A0ABZ1VBP2</accession>
<name>A0ABZ1VBP2_9ACTN</name>
<keyword evidence="1" id="KW-0732">Signal</keyword>